<protein>
    <submittedName>
        <fullName evidence="2">Uncharacterized protein</fullName>
    </submittedName>
</protein>
<gene>
    <name evidence="2" type="ORF">BU24DRAFT_401289</name>
</gene>
<dbReference type="GeneID" id="54282885"/>
<keyword evidence="3" id="KW-1185">Reference proteome</keyword>
<evidence type="ECO:0000313" key="3">
    <source>
        <dbReference type="Proteomes" id="UP000799778"/>
    </source>
</evidence>
<dbReference type="InterPro" id="IPR021840">
    <property type="entry name" value="DUF3433"/>
</dbReference>
<sequence>MRNISTSAWATDSSFVLPFWPKKEDQQLDPKLNSTYGNWKAGTTVLQASFECQNMTISQSIVRKPYEILDTHPSLQKGIQPMVVFNISSADGCDYELSLHAVGSQLSYGGMLWSDTSVLHEISTTHRLQPGYHPAPEKVGPMSPFARVNITEQCRNREIIIANTAWTKPWLFDGMQYLQGLPENATYEQRPNFRMRALLCDTRYSMVERSMSASISSTETVLENAPGVQGELKKIPENMFNTTRFRESSLHDNWRSYVLRSRYDPHVDQSNDTIESRNAEFTGLSAVLGAFYSYNLSNVIDEPRLIETAAKIRGRIFAETMQDIVTTASAVSRETMEGLVANVENRVVVITEVGVTIAVLFFTSFILLLLVLWFSRLARRPLNLQSDPASTVGMAALLDPGRARTSTLRTMHKASKNDLYSALRRDKYSTFGSALLSEGPVTGAFFLSLILIAILILNAFSEQSRLSQLAFIYEADVSKFDLSFKTFAPISIVPTVVSVIIGLWWDQLDQSFRILQPYIAQSQSPTPIHSGAGLTYRSKTWMGAAIKALRHRHFVLFTICLGSTLCQVLTVSMSALFERKPDIVSEQVPINRTLELRQIPIITDITSRNDSVGFEPRSIMDGFFKDFNGNFLDGATVEVMTNASKPTWSHNEWSFIPVDLSVIPDMDPARRPGDTANKGTVFSPTNVTVNTPAIRARLECSVIEEMADQNSWLATYKDLKTRERNQSITLLKKSYGIKSSFFQELKSSDSDSESMNTSRDFEFGCCANGTEGNFGMATIAYWSVFNSTREGLFGGQDSDWPVTFIPKWIRGKGRLWNDEDSGDVDVFVFEEAPRMQAARCSPIIETAAAAVTVEKQSKAVESYRILNSPVPADSAWMEVFGRHQPTPMTRSYSDGFGSSITTSYGVLFFLALFSLVEPARSVFYQPDSFRIVDREFGMNMDYISYAMFLLAGKDQDALLNYDTLVDSANRTLQTYFQHYVANKLSLQDGGFAYQKIGDNSMDSLPPAVDDTWTVEQPEKVYPSLNTNRGGIALVTSRFQILHMNSVATYLSAAILIWLIGTSVVVAALQRRYTRYMLRNVDSIADVLVLVAGSENFLSLVQQRGLTLRRDRDIKTKLGWFKGKDGEVRWGVEIVGGPDAVEWVDSPANAAAIAKKPNFVRRTTGGLIKVVTRGKTSKTNVATSP</sequence>
<keyword evidence="1" id="KW-0812">Transmembrane</keyword>
<feature type="transmembrane region" description="Helical" evidence="1">
    <location>
        <begin position="486"/>
        <end position="505"/>
    </location>
</feature>
<name>A0A6A5X9T7_9PLEO</name>
<dbReference type="EMBL" id="ML978078">
    <property type="protein sequence ID" value="KAF2009514.1"/>
    <property type="molecule type" value="Genomic_DNA"/>
</dbReference>
<evidence type="ECO:0000313" key="2">
    <source>
        <dbReference type="EMBL" id="KAF2009514.1"/>
    </source>
</evidence>
<feature type="transmembrane region" description="Helical" evidence="1">
    <location>
        <begin position="554"/>
        <end position="577"/>
    </location>
</feature>
<dbReference type="PANTHER" id="PTHR37544">
    <property type="entry name" value="SPRAY-RELATED"/>
    <property type="match status" value="1"/>
</dbReference>
<dbReference type="PANTHER" id="PTHR37544:SF3">
    <property type="entry name" value="SPRAY"/>
    <property type="match status" value="1"/>
</dbReference>
<dbReference type="AlphaFoldDB" id="A0A6A5X9T7"/>
<feature type="transmembrane region" description="Helical" evidence="1">
    <location>
        <begin position="353"/>
        <end position="374"/>
    </location>
</feature>
<dbReference type="RefSeq" id="XP_033377853.1">
    <property type="nucleotide sequence ID" value="XM_033525488.1"/>
</dbReference>
<feature type="transmembrane region" description="Helical" evidence="1">
    <location>
        <begin position="434"/>
        <end position="457"/>
    </location>
</feature>
<accession>A0A6A5X9T7</accession>
<dbReference type="Proteomes" id="UP000799778">
    <property type="component" value="Unassembled WGS sequence"/>
</dbReference>
<dbReference type="Pfam" id="PF11915">
    <property type="entry name" value="DUF3433"/>
    <property type="match status" value="1"/>
</dbReference>
<organism evidence="2 3">
    <name type="scientific">Aaosphaeria arxii CBS 175.79</name>
    <dbReference type="NCBI Taxonomy" id="1450172"/>
    <lineage>
        <taxon>Eukaryota</taxon>
        <taxon>Fungi</taxon>
        <taxon>Dikarya</taxon>
        <taxon>Ascomycota</taxon>
        <taxon>Pezizomycotina</taxon>
        <taxon>Dothideomycetes</taxon>
        <taxon>Pleosporomycetidae</taxon>
        <taxon>Pleosporales</taxon>
        <taxon>Pleosporales incertae sedis</taxon>
        <taxon>Aaosphaeria</taxon>
    </lineage>
</organism>
<keyword evidence="1" id="KW-1133">Transmembrane helix</keyword>
<feature type="transmembrane region" description="Helical" evidence="1">
    <location>
        <begin position="1046"/>
        <end position="1068"/>
    </location>
</feature>
<keyword evidence="1" id="KW-0472">Membrane</keyword>
<evidence type="ECO:0000256" key="1">
    <source>
        <dbReference type="SAM" id="Phobius"/>
    </source>
</evidence>
<proteinExistence type="predicted"/>
<dbReference type="OrthoDB" id="3248909at2759"/>
<reference evidence="2" key="1">
    <citation type="journal article" date="2020" name="Stud. Mycol.">
        <title>101 Dothideomycetes genomes: a test case for predicting lifestyles and emergence of pathogens.</title>
        <authorList>
            <person name="Haridas S."/>
            <person name="Albert R."/>
            <person name="Binder M."/>
            <person name="Bloem J."/>
            <person name="Labutti K."/>
            <person name="Salamov A."/>
            <person name="Andreopoulos B."/>
            <person name="Baker S."/>
            <person name="Barry K."/>
            <person name="Bills G."/>
            <person name="Bluhm B."/>
            <person name="Cannon C."/>
            <person name="Castanera R."/>
            <person name="Culley D."/>
            <person name="Daum C."/>
            <person name="Ezra D."/>
            <person name="Gonzalez J."/>
            <person name="Henrissat B."/>
            <person name="Kuo A."/>
            <person name="Liang C."/>
            <person name="Lipzen A."/>
            <person name="Lutzoni F."/>
            <person name="Magnuson J."/>
            <person name="Mondo S."/>
            <person name="Nolan M."/>
            <person name="Ohm R."/>
            <person name="Pangilinan J."/>
            <person name="Park H.-J."/>
            <person name="Ramirez L."/>
            <person name="Alfaro M."/>
            <person name="Sun H."/>
            <person name="Tritt A."/>
            <person name="Yoshinaga Y."/>
            <person name="Zwiers L.-H."/>
            <person name="Turgeon B."/>
            <person name="Goodwin S."/>
            <person name="Spatafora J."/>
            <person name="Crous P."/>
            <person name="Grigoriev I."/>
        </authorList>
    </citation>
    <scope>NUCLEOTIDE SEQUENCE</scope>
    <source>
        <strain evidence="2">CBS 175.79</strain>
    </source>
</reference>